<dbReference type="PANTHER" id="PTHR13016:SF0">
    <property type="entry name" value="AMME SYNDROME CANDIDATE GENE 1 PROTEIN"/>
    <property type="match status" value="1"/>
</dbReference>
<dbReference type="OrthoDB" id="9782820at2"/>
<dbReference type="Gene3D" id="3.30.1490.150">
    <property type="entry name" value="Hypothetical protein ph0010, domain 2"/>
    <property type="match status" value="1"/>
</dbReference>
<gene>
    <name evidence="2" type="ORF">C3Y92_13225</name>
</gene>
<dbReference type="PANTHER" id="PTHR13016">
    <property type="entry name" value="AMMECR1 HOMOLOG"/>
    <property type="match status" value="1"/>
</dbReference>
<dbReference type="NCBIfam" id="TIGR00296">
    <property type="entry name" value="TIGR00296 family protein"/>
    <property type="match status" value="1"/>
</dbReference>
<evidence type="ECO:0000259" key="1">
    <source>
        <dbReference type="PROSITE" id="PS51112"/>
    </source>
</evidence>
<feature type="domain" description="AMMECR1" evidence="1">
    <location>
        <begin position="11"/>
        <end position="183"/>
    </location>
</feature>
<dbReference type="Proteomes" id="UP000293296">
    <property type="component" value="Chromosome"/>
</dbReference>
<dbReference type="InterPro" id="IPR027485">
    <property type="entry name" value="AMMECR1_N"/>
</dbReference>
<dbReference type="NCBIfam" id="TIGR04335">
    <property type="entry name" value="AmmeMemoSam_A"/>
    <property type="match status" value="1"/>
</dbReference>
<protein>
    <submittedName>
        <fullName evidence="2">AmmeMemoRadiSam system protein A</fullName>
    </submittedName>
</protein>
<accession>A0A4P6HM81</accession>
<sequence>MDAFHVALTDAEKAFLKDLVRLVIAARLAGKSANLPAPESETLRRRFGAFVTLTLDGRLRGCIGHIVGDQPLVETIAAMAEAAAFGDPRFPPLTRREFDRVAIEISILGPLEPCPDPAQVVVGRHGLMVRRGARSGLLLPQVPVEWGWDRETFLDHTCRKAGLETGCWRDPSVTLHWFEAEVF</sequence>
<name>A0A4P6HM81_9BACT</name>
<dbReference type="InterPro" id="IPR036071">
    <property type="entry name" value="AMMECR1_dom_sf"/>
</dbReference>
<evidence type="ECO:0000313" key="3">
    <source>
        <dbReference type="Proteomes" id="UP000293296"/>
    </source>
</evidence>
<proteinExistence type="predicted"/>
<organism evidence="2 3">
    <name type="scientific">Solidesulfovibrio carbinolicus</name>
    <dbReference type="NCBI Taxonomy" id="296842"/>
    <lineage>
        <taxon>Bacteria</taxon>
        <taxon>Pseudomonadati</taxon>
        <taxon>Thermodesulfobacteriota</taxon>
        <taxon>Desulfovibrionia</taxon>
        <taxon>Desulfovibrionales</taxon>
        <taxon>Desulfovibrionaceae</taxon>
        <taxon>Solidesulfovibrio</taxon>
    </lineage>
</organism>
<dbReference type="Gene3D" id="3.30.700.20">
    <property type="entry name" value="Hypothetical protein ph0010, domain 1"/>
    <property type="match status" value="1"/>
</dbReference>
<keyword evidence="3" id="KW-1185">Reference proteome</keyword>
<dbReference type="AlphaFoldDB" id="A0A4P6HM81"/>
<dbReference type="EMBL" id="CP026538">
    <property type="protein sequence ID" value="QAZ68135.1"/>
    <property type="molecule type" value="Genomic_DNA"/>
</dbReference>
<dbReference type="PROSITE" id="PS51112">
    <property type="entry name" value="AMMECR1"/>
    <property type="match status" value="1"/>
</dbReference>
<dbReference type="RefSeq" id="WP_129353334.1">
    <property type="nucleotide sequence ID" value="NZ_CP026538.1"/>
</dbReference>
<dbReference type="Pfam" id="PF01871">
    <property type="entry name" value="AMMECR1"/>
    <property type="match status" value="1"/>
</dbReference>
<dbReference type="InterPro" id="IPR002733">
    <property type="entry name" value="AMMECR1_domain"/>
</dbReference>
<dbReference type="SUPFAM" id="SSF143447">
    <property type="entry name" value="AMMECR1-like"/>
    <property type="match status" value="1"/>
</dbReference>
<reference evidence="2 3" key="1">
    <citation type="submission" date="2018-02" db="EMBL/GenBank/DDBJ databases">
        <title>Genome sequence of Desulfovibrio carbinolicus DSM 3852.</title>
        <authorList>
            <person name="Wilbanks E."/>
            <person name="Skennerton C.T."/>
            <person name="Orphan V.J."/>
        </authorList>
    </citation>
    <scope>NUCLEOTIDE SEQUENCE [LARGE SCALE GENOMIC DNA]</scope>
    <source>
        <strain evidence="2 3">DSM 3852</strain>
    </source>
</reference>
<evidence type="ECO:0000313" key="2">
    <source>
        <dbReference type="EMBL" id="QAZ68135.1"/>
    </source>
</evidence>
<dbReference type="KEGG" id="dcb:C3Y92_13225"/>
<dbReference type="InterPro" id="IPR027623">
    <property type="entry name" value="AmmeMemoSam_A"/>
</dbReference>
<dbReference type="InterPro" id="IPR023473">
    <property type="entry name" value="AMMECR1"/>
</dbReference>